<keyword evidence="3" id="KW-1185">Reference proteome</keyword>
<accession>A0A4S3J311</accession>
<evidence type="ECO:0000313" key="3">
    <source>
        <dbReference type="Proteomes" id="UP000308092"/>
    </source>
</evidence>
<dbReference type="AlphaFoldDB" id="A0A4S3J311"/>
<evidence type="ECO:0000313" key="2">
    <source>
        <dbReference type="EMBL" id="THC88962.1"/>
    </source>
</evidence>
<feature type="region of interest" description="Disordered" evidence="1">
    <location>
        <begin position="73"/>
        <end position="95"/>
    </location>
</feature>
<sequence length="95" mass="10749">MQLVVVGVLEAVTGNCTWPPVRRGLHRRCHHHPSPPECTWRLTWASVEQLASTIVANTPVLYGFYRGQREAQSRATDTPFVPHSSEQRTMVARDI</sequence>
<proteinExistence type="predicted"/>
<reference evidence="2 3" key="1">
    <citation type="submission" date="2019-03" db="EMBL/GenBank/DDBJ databases">
        <title>The genome sequence of a newly discovered highly antifungal drug resistant Aspergillus species, Aspergillus tanneri NIH 1004.</title>
        <authorList>
            <person name="Mounaud S."/>
            <person name="Singh I."/>
            <person name="Joardar V."/>
            <person name="Pakala S."/>
            <person name="Pakala S."/>
            <person name="Venepally P."/>
            <person name="Hoover J."/>
            <person name="Nierman W."/>
            <person name="Chung J."/>
            <person name="Losada L."/>
        </authorList>
    </citation>
    <scope>NUCLEOTIDE SEQUENCE [LARGE SCALE GENOMIC DNA]</scope>
    <source>
        <strain evidence="2 3">NIH1004</strain>
    </source>
</reference>
<dbReference type="VEuPathDB" id="FungiDB:EYZ11_011592"/>
<organism evidence="2 3">
    <name type="scientific">Aspergillus tanneri</name>
    <dbReference type="NCBI Taxonomy" id="1220188"/>
    <lineage>
        <taxon>Eukaryota</taxon>
        <taxon>Fungi</taxon>
        <taxon>Dikarya</taxon>
        <taxon>Ascomycota</taxon>
        <taxon>Pezizomycotina</taxon>
        <taxon>Eurotiomycetes</taxon>
        <taxon>Eurotiomycetidae</taxon>
        <taxon>Eurotiales</taxon>
        <taxon>Aspergillaceae</taxon>
        <taxon>Aspergillus</taxon>
        <taxon>Aspergillus subgen. Circumdati</taxon>
    </lineage>
</organism>
<name>A0A4S3J311_9EURO</name>
<protein>
    <submittedName>
        <fullName evidence="2">Uncharacterized protein</fullName>
    </submittedName>
</protein>
<evidence type="ECO:0000256" key="1">
    <source>
        <dbReference type="SAM" id="MobiDB-lite"/>
    </source>
</evidence>
<dbReference type="Proteomes" id="UP000308092">
    <property type="component" value="Unassembled WGS sequence"/>
</dbReference>
<dbReference type="EMBL" id="SOSA01000733">
    <property type="protein sequence ID" value="THC88962.1"/>
    <property type="molecule type" value="Genomic_DNA"/>
</dbReference>
<gene>
    <name evidence="2" type="ORF">EYZ11_011592</name>
</gene>
<comment type="caution">
    <text evidence="2">The sequence shown here is derived from an EMBL/GenBank/DDBJ whole genome shotgun (WGS) entry which is preliminary data.</text>
</comment>